<evidence type="ECO:0000313" key="7">
    <source>
        <dbReference type="EMBL" id="TMQ51815.1"/>
    </source>
</evidence>
<dbReference type="Pfam" id="PF01551">
    <property type="entry name" value="Peptidase_M23"/>
    <property type="match status" value="1"/>
</dbReference>
<dbReference type="EMBL" id="VBOT01000053">
    <property type="protein sequence ID" value="TMQ51815.1"/>
    <property type="molecule type" value="Genomic_DNA"/>
</dbReference>
<name>A0A538SKB5_UNCEI</name>
<accession>A0A538SKB5</accession>
<evidence type="ECO:0000259" key="5">
    <source>
        <dbReference type="Pfam" id="PF01551"/>
    </source>
</evidence>
<dbReference type="Gene3D" id="2.70.70.10">
    <property type="entry name" value="Glucose Permease (Domain IIA)"/>
    <property type="match status" value="1"/>
</dbReference>
<dbReference type="InterPro" id="IPR050570">
    <property type="entry name" value="Cell_wall_metabolism_enzyme"/>
</dbReference>
<dbReference type="AlphaFoldDB" id="A0A538SKB5"/>
<dbReference type="InterPro" id="IPR011055">
    <property type="entry name" value="Dup_hybrid_motif"/>
</dbReference>
<feature type="region of interest" description="Disordered" evidence="3">
    <location>
        <begin position="235"/>
        <end position="263"/>
    </location>
</feature>
<dbReference type="SUPFAM" id="SSF51261">
    <property type="entry name" value="Duplicated hybrid motif"/>
    <property type="match status" value="1"/>
</dbReference>
<comment type="caution">
    <text evidence="7">The sequence shown here is derived from an EMBL/GenBank/DDBJ whole genome shotgun (WGS) entry which is preliminary data.</text>
</comment>
<organism evidence="7 8">
    <name type="scientific">Eiseniibacteriota bacterium</name>
    <dbReference type="NCBI Taxonomy" id="2212470"/>
    <lineage>
        <taxon>Bacteria</taxon>
        <taxon>Candidatus Eiseniibacteriota</taxon>
    </lineage>
</organism>
<feature type="compositionally biased region" description="Basic and acidic residues" evidence="3">
    <location>
        <begin position="235"/>
        <end position="249"/>
    </location>
</feature>
<feature type="coiled-coil region" evidence="2">
    <location>
        <begin position="24"/>
        <end position="79"/>
    </location>
</feature>
<evidence type="ECO:0000259" key="6">
    <source>
        <dbReference type="Pfam" id="PF24568"/>
    </source>
</evidence>
<dbReference type="InterPro" id="IPR057309">
    <property type="entry name" value="PcsB_CC"/>
</dbReference>
<feature type="domain" description="Peptidoglycan hydrolase PcsB coiled-coil" evidence="6">
    <location>
        <begin position="102"/>
        <end position="166"/>
    </location>
</feature>
<keyword evidence="1 4" id="KW-0732">Signal</keyword>
<protein>
    <submittedName>
        <fullName evidence="7">Uncharacterized protein</fullName>
    </submittedName>
</protein>
<gene>
    <name evidence="7" type="ORF">E6K73_04790</name>
</gene>
<feature type="chain" id="PRO_5021725414" evidence="4">
    <location>
        <begin position="20"/>
        <end position="391"/>
    </location>
</feature>
<dbReference type="CDD" id="cd12797">
    <property type="entry name" value="M23_peptidase"/>
    <property type="match status" value="1"/>
</dbReference>
<evidence type="ECO:0000256" key="4">
    <source>
        <dbReference type="SAM" id="SignalP"/>
    </source>
</evidence>
<dbReference type="PANTHER" id="PTHR21666:SF289">
    <property type="entry name" value="L-ALA--D-GLU ENDOPEPTIDASE"/>
    <property type="match status" value="1"/>
</dbReference>
<dbReference type="Proteomes" id="UP000320184">
    <property type="component" value="Unassembled WGS sequence"/>
</dbReference>
<reference evidence="7 8" key="1">
    <citation type="journal article" date="2019" name="Nat. Microbiol.">
        <title>Mediterranean grassland soil C-N compound turnover is dependent on rainfall and depth, and is mediated by genomically divergent microorganisms.</title>
        <authorList>
            <person name="Diamond S."/>
            <person name="Andeer P.F."/>
            <person name="Li Z."/>
            <person name="Crits-Christoph A."/>
            <person name="Burstein D."/>
            <person name="Anantharaman K."/>
            <person name="Lane K.R."/>
            <person name="Thomas B.C."/>
            <person name="Pan C."/>
            <person name="Northen T.R."/>
            <person name="Banfield J.F."/>
        </authorList>
    </citation>
    <scope>NUCLEOTIDE SEQUENCE [LARGE SCALE GENOMIC DNA]</scope>
    <source>
        <strain evidence="7">WS_3</strain>
    </source>
</reference>
<proteinExistence type="predicted"/>
<sequence length="391" mass="44352">MRRLALVLIGLLAAGTALAQDSLEAAKRQELEAIRREAREKREAAAQLKGQENKALAQLRRTERELNLTHKRLRSLDQRQRSLDSRLDATRVDLDRSVLSLQQQKERLARRLRNLYKFGAARELEFLLSPRSFAQLLARWDFLVMIAEQDRILLQDVQARKEAVETNKQRLEINLSETERNARRTTRENDRLATLRQLRASTVTTIKSQRETYEAAAAELENTARAIQRLLTQLERRRQQESAHERAQGREPQPYTGDFARGQGQLDWPLRGSLVGRFGPERHPKWGTVTINNGIDIETEIGTPVRSVAKGRVDYTSEDFGTYGQMIIVNHGDGYYTLYGHLSEIGVSVGQEVAAGQVIGNSGDSGSLKGPVLHFEVRKGGTSLDPEQWLR</sequence>
<feature type="signal peptide" evidence="4">
    <location>
        <begin position="1"/>
        <end position="19"/>
    </location>
</feature>
<evidence type="ECO:0000256" key="2">
    <source>
        <dbReference type="SAM" id="Coils"/>
    </source>
</evidence>
<feature type="domain" description="M23ase beta-sheet core" evidence="5">
    <location>
        <begin position="291"/>
        <end position="386"/>
    </location>
</feature>
<dbReference type="PANTHER" id="PTHR21666">
    <property type="entry name" value="PEPTIDASE-RELATED"/>
    <property type="match status" value="1"/>
</dbReference>
<evidence type="ECO:0000313" key="8">
    <source>
        <dbReference type="Proteomes" id="UP000320184"/>
    </source>
</evidence>
<keyword evidence="2" id="KW-0175">Coiled coil</keyword>
<dbReference type="InterPro" id="IPR016047">
    <property type="entry name" value="M23ase_b-sheet_dom"/>
</dbReference>
<dbReference type="Gene3D" id="6.10.250.3150">
    <property type="match status" value="1"/>
</dbReference>
<dbReference type="Pfam" id="PF24568">
    <property type="entry name" value="CC_PcsB"/>
    <property type="match status" value="1"/>
</dbReference>
<dbReference type="GO" id="GO:0004222">
    <property type="term" value="F:metalloendopeptidase activity"/>
    <property type="evidence" value="ECO:0007669"/>
    <property type="project" value="TreeGrafter"/>
</dbReference>
<evidence type="ECO:0000256" key="1">
    <source>
        <dbReference type="ARBA" id="ARBA00022729"/>
    </source>
</evidence>
<evidence type="ECO:0000256" key="3">
    <source>
        <dbReference type="SAM" id="MobiDB-lite"/>
    </source>
</evidence>